<proteinExistence type="predicted"/>
<organism evidence="4 5">
    <name type="scientific">Anguilla anguilla</name>
    <name type="common">European freshwater eel</name>
    <name type="synonym">Muraena anguilla</name>
    <dbReference type="NCBI Taxonomy" id="7936"/>
    <lineage>
        <taxon>Eukaryota</taxon>
        <taxon>Metazoa</taxon>
        <taxon>Chordata</taxon>
        <taxon>Craniata</taxon>
        <taxon>Vertebrata</taxon>
        <taxon>Euteleostomi</taxon>
        <taxon>Actinopterygii</taxon>
        <taxon>Neopterygii</taxon>
        <taxon>Teleostei</taxon>
        <taxon>Anguilliformes</taxon>
        <taxon>Anguillidae</taxon>
        <taxon>Anguilla</taxon>
    </lineage>
</organism>
<dbReference type="Pfam" id="PF00048">
    <property type="entry name" value="IL8"/>
    <property type="match status" value="1"/>
</dbReference>
<comment type="caution">
    <text evidence="4">The sequence shown here is derived from an EMBL/GenBank/DDBJ whole genome shotgun (WGS) entry which is preliminary data.</text>
</comment>
<gene>
    <name evidence="4" type="ORF">ANANG_G00124530</name>
</gene>
<feature type="chain" id="PRO_5038767018" description="Chemokine interleukin-8-like domain-containing protein" evidence="2">
    <location>
        <begin position="26"/>
        <end position="116"/>
    </location>
</feature>
<feature type="domain" description="Chemokine interleukin-8-like" evidence="3">
    <location>
        <begin position="30"/>
        <end position="90"/>
    </location>
</feature>
<keyword evidence="2" id="KW-0732">Signal</keyword>
<dbReference type="GO" id="GO:0005615">
    <property type="term" value="C:extracellular space"/>
    <property type="evidence" value="ECO:0007669"/>
    <property type="project" value="UniProtKB-KW"/>
</dbReference>
<dbReference type="SMART" id="SM00199">
    <property type="entry name" value="SCY"/>
    <property type="match status" value="1"/>
</dbReference>
<dbReference type="GO" id="GO:0008009">
    <property type="term" value="F:chemokine activity"/>
    <property type="evidence" value="ECO:0007669"/>
    <property type="project" value="InterPro"/>
</dbReference>
<feature type="signal peptide" evidence="2">
    <location>
        <begin position="1"/>
        <end position="25"/>
    </location>
</feature>
<accession>A0A9D3MG19</accession>
<dbReference type="PANTHER" id="PTHR12015:SF108">
    <property type="entry name" value="C-C MOTIF CHEMOKINE 20"/>
    <property type="match status" value="1"/>
</dbReference>
<dbReference type="Proteomes" id="UP001044222">
    <property type="component" value="Chromosome 6"/>
</dbReference>
<dbReference type="InterPro" id="IPR001811">
    <property type="entry name" value="Chemokine_IL8-like_dom"/>
</dbReference>
<dbReference type="EMBL" id="JAFIRN010000006">
    <property type="protein sequence ID" value="KAG5847297.1"/>
    <property type="molecule type" value="Genomic_DNA"/>
</dbReference>
<evidence type="ECO:0000259" key="3">
    <source>
        <dbReference type="SMART" id="SM00199"/>
    </source>
</evidence>
<name>A0A9D3MG19_ANGAN</name>
<dbReference type="SUPFAM" id="SSF54117">
    <property type="entry name" value="Interleukin 8-like chemokines"/>
    <property type="match status" value="1"/>
</dbReference>
<protein>
    <recommendedName>
        <fullName evidence="3">Chemokine interleukin-8-like domain-containing protein</fullName>
    </recommendedName>
</protein>
<sequence length="116" mass="12882">MFRCCLTVTLLLACLLSFPSNSASAFGPLNHACCVKYTVKPLPFNSIKGFVEQSSREICRIDAIIFYTIRDKKVCASAKDEWVKQYLLRLSSKMKTLVANAHARSTNGSTNSNTEP</sequence>
<keyword evidence="5" id="KW-1185">Reference proteome</keyword>
<dbReference type="InterPro" id="IPR036048">
    <property type="entry name" value="Interleukin_8-like_sf"/>
</dbReference>
<dbReference type="Gene3D" id="2.40.50.40">
    <property type="match status" value="1"/>
</dbReference>
<dbReference type="AlphaFoldDB" id="A0A9D3MG19"/>
<dbReference type="GO" id="GO:0006955">
    <property type="term" value="P:immune response"/>
    <property type="evidence" value="ECO:0007669"/>
    <property type="project" value="InterPro"/>
</dbReference>
<evidence type="ECO:0000256" key="1">
    <source>
        <dbReference type="ARBA" id="ARBA00022514"/>
    </source>
</evidence>
<evidence type="ECO:0000313" key="4">
    <source>
        <dbReference type="EMBL" id="KAG5847297.1"/>
    </source>
</evidence>
<evidence type="ECO:0000256" key="2">
    <source>
        <dbReference type="SAM" id="SignalP"/>
    </source>
</evidence>
<keyword evidence="1" id="KW-0202">Cytokine</keyword>
<evidence type="ECO:0000313" key="5">
    <source>
        <dbReference type="Proteomes" id="UP001044222"/>
    </source>
</evidence>
<reference evidence="4" key="1">
    <citation type="submission" date="2021-01" db="EMBL/GenBank/DDBJ databases">
        <title>A chromosome-scale assembly of European eel, Anguilla anguilla.</title>
        <authorList>
            <person name="Henkel C."/>
            <person name="Jong-Raadsen S.A."/>
            <person name="Dufour S."/>
            <person name="Weltzien F.-A."/>
            <person name="Palstra A.P."/>
            <person name="Pelster B."/>
            <person name="Spaink H.P."/>
            <person name="Van Den Thillart G.E."/>
            <person name="Jansen H."/>
            <person name="Zahm M."/>
            <person name="Klopp C."/>
            <person name="Cedric C."/>
            <person name="Louis A."/>
            <person name="Berthelot C."/>
            <person name="Parey E."/>
            <person name="Roest Crollius H."/>
            <person name="Montfort J."/>
            <person name="Robinson-Rechavi M."/>
            <person name="Bucao C."/>
            <person name="Bouchez O."/>
            <person name="Gislard M."/>
            <person name="Lluch J."/>
            <person name="Milhes M."/>
            <person name="Lampietro C."/>
            <person name="Lopez Roques C."/>
            <person name="Donnadieu C."/>
            <person name="Braasch I."/>
            <person name="Desvignes T."/>
            <person name="Postlethwait J."/>
            <person name="Bobe J."/>
            <person name="Guiguen Y."/>
            <person name="Dirks R."/>
        </authorList>
    </citation>
    <scope>NUCLEOTIDE SEQUENCE</scope>
    <source>
        <strain evidence="4">Tag_6206</strain>
        <tissue evidence="4">Liver</tissue>
    </source>
</reference>
<dbReference type="InterPro" id="IPR039809">
    <property type="entry name" value="Chemokine_b/g/d"/>
</dbReference>
<dbReference type="PANTHER" id="PTHR12015">
    <property type="entry name" value="SMALL INDUCIBLE CYTOKINE A"/>
    <property type="match status" value="1"/>
</dbReference>